<name>A0A5J5CLB0_9PERO</name>
<organism evidence="2 3">
    <name type="scientific">Etheostoma spectabile</name>
    <name type="common">orangethroat darter</name>
    <dbReference type="NCBI Taxonomy" id="54343"/>
    <lineage>
        <taxon>Eukaryota</taxon>
        <taxon>Metazoa</taxon>
        <taxon>Chordata</taxon>
        <taxon>Craniata</taxon>
        <taxon>Vertebrata</taxon>
        <taxon>Euteleostomi</taxon>
        <taxon>Actinopterygii</taxon>
        <taxon>Neopterygii</taxon>
        <taxon>Teleostei</taxon>
        <taxon>Neoteleostei</taxon>
        <taxon>Acanthomorphata</taxon>
        <taxon>Eupercaria</taxon>
        <taxon>Perciformes</taxon>
        <taxon>Percoidei</taxon>
        <taxon>Percidae</taxon>
        <taxon>Etheostomatinae</taxon>
        <taxon>Etheostoma</taxon>
    </lineage>
</organism>
<proteinExistence type="predicted"/>
<dbReference type="EMBL" id="VOFY01000019">
    <property type="protein sequence ID" value="KAA8582474.1"/>
    <property type="molecule type" value="Genomic_DNA"/>
</dbReference>
<gene>
    <name evidence="2" type="ORF">FQN60_006145</name>
</gene>
<protein>
    <submittedName>
        <fullName evidence="2">Uncharacterized protein</fullName>
    </submittedName>
</protein>
<evidence type="ECO:0000256" key="1">
    <source>
        <dbReference type="SAM" id="MobiDB-lite"/>
    </source>
</evidence>
<accession>A0A5J5CLB0</accession>
<reference evidence="2 3" key="1">
    <citation type="submission" date="2019-08" db="EMBL/GenBank/DDBJ databases">
        <title>A chromosome-level genome assembly, high-density linkage maps, and genome scans reveal the genomic architecture of hybrid incompatibilities underlying speciation via character displacement in darters (Percidae: Etheostominae).</title>
        <authorList>
            <person name="Moran R.L."/>
            <person name="Catchen J.M."/>
            <person name="Fuller R.C."/>
        </authorList>
    </citation>
    <scope>NUCLEOTIDE SEQUENCE [LARGE SCALE GENOMIC DNA]</scope>
    <source>
        <strain evidence="2">EspeVRDwgs_2016</strain>
        <tissue evidence="2">Muscle</tissue>
    </source>
</reference>
<dbReference type="AlphaFoldDB" id="A0A5J5CLB0"/>
<sequence>MKYYVDPLTCTSSPPTRALVVVSTLPLSFLVPLNAMGSLWGLKAAGDEALADRGISFSHHKTPLPFYTSALAEEELGDDSSERGITRLSRSTSWSLWRDWSRHPPQDLSHSGATSMAPMWV</sequence>
<dbReference type="Proteomes" id="UP000327493">
    <property type="component" value="Chromosome 19"/>
</dbReference>
<evidence type="ECO:0000313" key="2">
    <source>
        <dbReference type="EMBL" id="KAA8582474.1"/>
    </source>
</evidence>
<keyword evidence="3" id="KW-1185">Reference proteome</keyword>
<feature type="region of interest" description="Disordered" evidence="1">
    <location>
        <begin position="102"/>
        <end position="121"/>
    </location>
</feature>
<evidence type="ECO:0000313" key="3">
    <source>
        <dbReference type="Proteomes" id="UP000327493"/>
    </source>
</evidence>
<comment type="caution">
    <text evidence="2">The sequence shown here is derived from an EMBL/GenBank/DDBJ whole genome shotgun (WGS) entry which is preliminary data.</text>
</comment>